<keyword evidence="1" id="KW-0472">Membrane</keyword>
<evidence type="ECO:0000313" key="3">
    <source>
        <dbReference type="EMBL" id="MCC6070986.1"/>
    </source>
</evidence>
<evidence type="ECO:0000256" key="1">
    <source>
        <dbReference type="SAM" id="Phobius"/>
    </source>
</evidence>
<comment type="caution">
    <text evidence="3">The sequence shown here is derived from an EMBL/GenBank/DDBJ whole genome shotgun (WGS) entry which is preliminary data.</text>
</comment>
<dbReference type="InterPro" id="IPR013766">
    <property type="entry name" value="Thioredoxin_domain"/>
</dbReference>
<name>A0ABS8IRE0_9BURK</name>
<protein>
    <submittedName>
        <fullName evidence="3">TlpA family protein disulfide reductase</fullName>
    </submittedName>
</protein>
<organism evidence="3 4">
    <name type="scientific">Massilia agrisoli</name>
    <dbReference type="NCBI Taxonomy" id="2892444"/>
    <lineage>
        <taxon>Bacteria</taxon>
        <taxon>Pseudomonadati</taxon>
        <taxon>Pseudomonadota</taxon>
        <taxon>Betaproteobacteria</taxon>
        <taxon>Burkholderiales</taxon>
        <taxon>Oxalobacteraceae</taxon>
        <taxon>Telluria group</taxon>
        <taxon>Massilia</taxon>
    </lineage>
</organism>
<keyword evidence="1" id="KW-0812">Transmembrane</keyword>
<dbReference type="RefSeq" id="WP_229431905.1">
    <property type="nucleotide sequence ID" value="NZ_JAJHPV010000012.1"/>
</dbReference>
<feature type="transmembrane region" description="Helical" evidence="1">
    <location>
        <begin position="80"/>
        <end position="97"/>
    </location>
</feature>
<dbReference type="PANTHER" id="PTHR42852">
    <property type="entry name" value="THIOL:DISULFIDE INTERCHANGE PROTEIN DSBE"/>
    <property type="match status" value="1"/>
</dbReference>
<feature type="transmembrane region" description="Helical" evidence="1">
    <location>
        <begin position="12"/>
        <end position="31"/>
    </location>
</feature>
<evidence type="ECO:0000313" key="4">
    <source>
        <dbReference type="Proteomes" id="UP001198701"/>
    </source>
</evidence>
<feature type="transmembrane region" description="Helical" evidence="1">
    <location>
        <begin position="109"/>
        <end position="128"/>
    </location>
</feature>
<dbReference type="EMBL" id="JAJHPV010000012">
    <property type="protein sequence ID" value="MCC6070986.1"/>
    <property type="molecule type" value="Genomic_DNA"/>
</dbReference>
<dbReference type="CDD" id="cd02966">
    <property type="entry name" value="TlpA_like_family"/>
    <property type="match status" value="1"/>
</dbReference>
<dbReference type="Pfam" id="PF08534">
    <property type="entry name" value="Redoxin"/>
    <property type="match status" value="1"/>
</dbReference>
<reference evidence="3 4" key="1">
    <citation type="submission" date="2021-11" db="EMBL/GenBank/DDBJ databases">
        <authorList>
            <person name="Huq M.A."/>
        </authorList>
    </citation>
    <scope>NUCLEOTIDE SEQUENCE [LARGE SCALE GENOMIC DNA]</scope>
    <source>
        <strain evidence="3 4">MAHUQ-52</strain>
    </source>
</reference>
<gene>
    <name evidence="3" type="ORF">LMJ30_08465</name>
</gene>
<sequence length="279" mass="29404">MNTFNLGPFSIQGVHLLMLLSLLTAAIVGQVAGWRKKTSIAPLLTDMLLVGMVTGRVAFVAVWFDQYRKAPLTMLDIRDGGFLAWAALGSALAYGAFRAKREPALRNPLAAGVLAGALAWFMSGAPALTQVQHGKSIPAVTLTTLDGAAVALPELARGRPAVINLWATWCPPCIREMPVLAAAQQRDMGISFVFTNQGESAGTVSQFLRTHGLKLDNVLLDPQSATARAVGSSGMPTTLFFDAAGQLVDAHLGAVSDASLAEKLAKIRTTASPPKGDTR</sequence>
<dbReference type="Gene3D" id="3.40.30.10">
    <property type="entry name" value="Glutaredoxin"/>
    <property type="match status" value="1"/>
</dbReference>
<feature type="domain" description="Thioredoxin" evidence="2">
    <location>
        <begin position="131"/>
        <end position="269"/>
    </location>
</feature>
<proteinExistence type="predicted"/>
<keyword evidence="4" id="KW-1185">Reference proteome</keyword>
<dbReference type="InterPro" id="IPR050553">
    <property type="entry name" value="Thioredoxin_ResA/DsbE_sf"/>
</dbReference>
<evidence type="ECO:0000259" key="2">
    <source>
        <dbReference type="PROSITE" id="PS51352"/>
    </source>
</evidence>
<dbReference type="PANTHER" id="PTHR42852:SF18">
    <property type="entry name" value="CHROMOSOME UNDETERMINED SCAFFOLD_47, WHOLE GENOME SHOTGUN SEQUENCE"/>
    <property type="match status" value="1"/>
</dbReference>
<dbReference type="Proteomes" id="UP001198701">
    <property type="component" value="Unassembled WGS sequence"/>
</dbReference>
<dbReference type="SUPFAM" id="SSF52833">
    <property type="entry name" value="Thioredoxin-like"/>
    <property type="match status" value="1"/>
</dbReference>
<feature type="transmembrane region" description="Helical" evidence="1">
    <location>
        <begin position="43"/>
        <end position="64"/>
    </location>
</feature>
<dbReference type="PROSITE" id="PS51352">
    <property type="entry name" value="THIOREDOXIN_2"/>
    <property type="match status" value="1"/>
</dbReference>
<keyword evidence="1" id="KW-1133">Transmembrane helix</keyword>
<dbReference type="InterPro" id="IPR036249">
    <property type="entry name" value="Thioredoxin-like_sf"/>
</dbReference>
<accession>A0ABS8IRE0</accession>
<dbReference type="InterPro" id="IPR013740">
    <property type="entry name" value="Redoxin"/>
</dbReference>